<gene>
    <name evidence="4" type="ORF">GSF22_31030</name>
</gene>
<dbReference type="Pfam" id="PF23359">
    <property type="entry name" value="Lsr2_DNA-bd"/>
    <property type="match status" value="1"/>
</dbReference>
<evidence type="ECO:0000259" key="3">
    <source>
        <dbReference type="Pfam" id="PF23359"/>
    </source>
</evidence>
<evidence type="ECO:0000313" key="4">
    <source>
        <dbReference type="EMBL" id="MBO4210394.1"/>
    </source>
</evidence>
<protein>
    <recommendedName>
        <fullName evidence="3">Lsr2 DNA-binding domain-containing protein</fullName>
    </recommendedName>
</protein>
<evidence type="ECO:0000313" key="5">
    <source>
        <dbReference type="Proteomes" id="UP000823521"/>
    </source>
</evidence>
<dbReference type="InterPro" id="IPR036625">
    <property type="entry name" value="E3-bd_dom_sf"/>
</dbReference>
<name>A0ABS3W198_MICEH</name>
<keyword evidence="5" id="KW-1185">Reference proteome</keyword>
<dbReference type="RefSeq" id="WP_208817484.1">
    <property type="nucleotide sequence ID" value="NZ_WVUH01000471.1"/>
</dbReference>
<accession>A0ABS3W198</accession>
<feature type="domain" description="Lsr2 DNA-binding" evidence="3">
    <location>
        <begin position="137"/>
        <end position="171"/>
    </location>
</feature>
<organism evidence="4 5">
    <name type="scientific">Micromonospora echinofusca</name>
    <dbReference type="NCBI Taxonomy" id="47858"/>
    <lineage>
        <taxon>Bacteria</taxon>
        <taxon>Bacillati</taxon>
        <taxon>Actinomycetota</taxon>
        <taxon>Actinomycetes</taxon>
        <taxon>Micromonosporales</taxon>
        <taxon>Micromonosporaceae</taxon>
        <taxon>Micromonospora</taxon>
    </lineage>
</organism>
<dbReference type="InterPro" id="IPR055370">
    <property type="entry name" value="Lsr2_DNA-bd"/>
</dbReference>
<evidence type="ECO:0000256" key="2">
    <source>
        <dbReference type="SAM" id="MobiDB-lite"/>
    </source>
</evidence>
<dbReference type="Gene3D" id="4.10.320.10">
    <property type="entry name" value="E3-binding domain"/>
    <property type="match status" value="1"/>
</dbReference>
<sequence>MTEPLTYERLTELRRLAAGERTPPGQAISALARSAEEDPPRAVTVNVDHLLSQALRSENGRTRALAEKIHTLAADLAHRVQTEYQARRQRLDAEVTALEQQLAEARARIQSLDRDATPPQTDTTITKPAPHRGGRSQVDAAAVRAWAATNGYQVKPIGRIPTHIVEAWREATIRTQT</sequence>
<dbReference type="Proteomes" id="UP000823521">
    <property type="component" value="Unassembled WGS sequence"/>
</dbReference>
<keyword evidence="1" id="KW-0238">DNA-binding</keyword>
<proteinExistence type="predicted"/>
<feature type="region of interest" description="Disordered" evidence="2">
    <location>
        <begin position="114"/>
        <end position="135"/>
    </location>
</feature>
<comment type="caution">
    <text evidence="4">The sequence shown here is derived from an EMBL/GenBank/DDBJ whole genome shotgun (WGS) entry which is preliminary data.</text>
</comment>
<dbReference type="EMBL" id="WVUH01000471">
    <property type="protein sequence ID" value="MBO4210394.1"/>
    <property type="molecule type" value="Genomic_DNA"/>
</dbReference>
<reference evidence="4 5" key="1">
    <citation type="submission" date="2019-12" db="EMBL/GenBank/DDBJ databases">
        <title>Whole genome sequencing of endophytic Actinobacterium Micromonospora sp. MPMI6T.</title>
        <authorList>
            <person name="Evv R."/>
            <person name="Podile A.R."/>
        </authorList>
    </citation>
    <scope>NUCLEOTIDE SEQUENCE [LARGE SCALE GENOMIC DNA]</scope>
    <source>
        <strain evidence="4 5">MPMI6</strain>
    </source>
</reference>
<evidence type="ECO:0000256" key="1">
    <source>
        <dbReference type="ARBA" id="ARBA00023125"/>
    </source>
</evidence>